<evidence type="ECO:0000313" key="3">
    <source>
        <dbReference type="Proteomes" id="UP000182306"/>
    </source>
</evidence>
<dbReference type="Proteomes" id="UP000182306">
    <property type="component" value="Plasmid B"/>
</dbReference>
<feature type="region of interest" description="Disordered" evidence="1">
    <location>
        <begin position="1"/>
        <end position="24"/>
    </location>
</feature>
<dbReference type="AlphaFoldDB" id="A0A1L3LT51"/>
<sequence length="39" mass="4547">MSSWRQHPHQIADGGPHLGYSSNVVEHFRHNDQIEPLIR</sequence>
<reference evidence="2 3" key="1">
    <citation type="submission" date="2015-10" db="EMBL/GenBank/DDBJ databases">
        <title>Genomic differences between typical nodule nitrogen-fixing rhizobial strains and those coming from bean seeds.</title>
        <authorList>
            <person name="Peralta H."/>
            <person name="Aguilar-Vera A."/>
            <person name="Diaz R."/>
            <person name="Mora Y."/>
            <person name="Martinez-Batallar G."/>
            <person name="Salazar E."/>
            <person name="Vargas-Lagunas C."/>
            <person name="Encarnacion S."/>
            <person name="Girard L."/>
            <person name="Mora J."/>
        </authorList>
    </citation>
    <scope>NUCLEOTIDE SEQUENCE [LARGE SCALE GENOMIC DNA]</scope>
    <source>
        <strain evidence="2 3">CFNEI 73</strain>
        <plasmid evidence="2 3">B</plasmid>
    </source>
</reference>
<dbReference type="EMBL" id="CP013109">
    <property type="protein sequence ID" value="APG93271.1"/>
    <property type="molecule type" value="Genomic_DNA"/>
</dbReference>
<organism evidence="2 3">
    <name type="scientific">Sinorhizobium americanum</name>
    <dbReference type="NCBI Taxonomy" id="194963"/>
    <lineage>
        <taxon>Bacteria</taxon>
        <taxon>Pseudomonadati</taxon>
        <taxon>Pseudomonadota</taxon>
        <taxon>Alphaproteobacteria</taxon>
        <taxon>Hyphomicrobiales</taxon>
        <taxon>Rhizobiaceae</taxon>
        <taxon>Sinorhizobium/Ensifer group</taxon>
        <taxon>Sinorhizobium</taxon>
    </lineage>
</organism>
<dbReference type="KEGG" id="same:SAMCFNEI73_pB0071"/>
<keyword evidence="3" id="KW-1185">Reference proteome</keyword>
<protein>
    <submittedName>
        <fullName evidence="2">Uncharacterized protein</fullName>
    </submittedName>
</protein>
<proteinExistence type="predicted"/>
<geneLocation type="plasmid" evidence="2 3">
    <name>B</name>
</geneLocation>
<evidence type="ECO:0000313" key="2">
    <source>
        <dbReference type="EMBL" id="APG93271.1"/>
    </source>
</evidence>
<accession>A0A1L3LT51</accession>
<evidence type="ECO:0000256" key="1">
    <source>
        <dbReference type="SAM" id="MobiDB-lite"/>
    </source>
</evidence>
<name>A0A1L3LT51_9HYPH</name>
<gene>
    <name evidence="2" type="ORF">SAMCFNEI73_pB0071</name>
</gene>
<keyword evidence="2" id="KW-0614">Plasmid</keyword>